<proteinExistence type="predicted"/>
<feature type="transmembrane region" description="Helical" evidence="1">
    <location>
        <begin position="61"/>
        <end position="89"/>
    </location>
</feature>
<keyword evidence="1" id="KW-0812">Transmembrane</keyword>
<reference evidence="2" key="1">
    <citation type="submission" date="2018-02" db="EMBL/GenBank/DDBJ databases">
        <authorList>
            <person name="Cohen D.B."/>
            <person name="Kent A.D."/>
        </authorList>
    </citation>
    <scope>NUCLEOTIDE SEQUENCE</scope>
</reference>
<evidence type="ECO:0000256" key="1">
    <source>
        <dbReference type="SAM" id="Phobius"/>
    </source>
</evidence>
<feature type="transmembrane region" description="Helical" evidence="1">
    <location>
        <begin position="101"/>
        <end position="121"/>
    </location>
</feature>
<dbReference type="EMBL" id="OIVN01000091">
    <property type="protein sequence ID" value="SPC74091.1"/>
    <property type="molecule type" value="Genomic_DNA"/>
</dbReference>
<organism evidence="2">
    <name type="scientific">Fagus sylvatica</name>
    <name type="common">Beechnut</name>
    <dbReference type="NCBI Taxonomy" id="28930"/>
    <lineage>
        <taxon>Eukaryota</taxon>
        <taxon>Viridiplantae</taxon>
        <taxon>Streptophyta</taxon>
        <taxon>Embryophyta</taxon>
        <taxon>Tracheophyta</taxon>
        <taxon>Spermatophyta</taxon>
        <taxon>Magnoliopsida</taxon>
        <taxon>eudicotyledons</taxon>
        <taxon>Gunneridae</taxon>
        <taxon>Pentapetalae</taxon>
        <taxon>rosids</taxon>
        <taxon>fabids</taxon>
        <taxon>Fagales</taxon>
        <taxon>Fagaceae</taxon>
        <taxon>Fagus</taxon>
    </lineage>
</organism>
<name>A0A2N9EHD1_FAGSY</name>
<evidence type="ECO:0000313" key="2">
    <source>
        <dbReference type="EMBL" id="SPC74091.1"/>
    </source>
</evidence>
<gene>
    <name evidence="2" type="ORF">FSB_LOCUS1973</name>
</gene>
<accession>A0A2N9EHD1</accession>
<evidence type="ECO:0008006" key="3">
    <source>
        <dbReference type="Google" id="ProtNLM"/>
    </source>
</evidence>
<dbReference type="AlphaFoldDB" id="A0A2N9EHD1"/>
<sequence>MGLWLWVCRHGFVVDRWWLCVVCSGFAALTRICGYGLWILSVVDMSCGFCGSGGSMGLTRIVAGGGCRCCVGCWHGFVTFVAGLQWLWVFRHGCVGARIRGLMVAMGFALDVATVGLILGLRV</sequence>
<protein>
    <recommendedName>
        <fullName evidence="3">Transmembrane protein</fullName>
    </recommendedName>
</protein>
<keyword evidence="1" id="KW-1133">Transmembrane helix</keyword>
<keyword evidence="1" id="KW-0472">Membrane</keyword>